<name>A0A139GYN3_9PEZI</name>
<organism evidence="3 4">
    <name type="scientific">Pseudocercospora eumusae</name>
    <dbReference type="NCBI Taxonomy" id="321146"/>
    <lineage>
        <taxon>Eukaryota</taxon>
        <taxon>Fungi</taxon>
        <taxon>Dikarya</taxon>
        <taxon>Ascomycota</taxon>
        <taxon>Pezizomycotina</taxon>
        <taxon>Dothideomycetes</taxon>
        <taxon>Dothideomycetidae</taxon>
        <taxon>Mycosphaerellales</taxon>
        <taxon>Mycosphaerellaceae</taxon>
        <taxon>Pseudocercospora</taxon>
    </lineage>
</organism>
<dbReference type="AlphaFoldDB" id="A0A139GYN3"/>
<dbReference type="EMBL" id="LFZN01000223">
    <property type="protein sequence ID" value="KXS95300.1"/>
    <property type="molecule type" value="Genomic_DNA"/>
</dbReference>
<gene>
    <name evidence="3" type="ORF">AC578_2195</name>
</gene>
<evidence type="ECO:0000256" key="2">
    <source>
        <dbReference type="SAM" id="SignalP"/>
    </source>
</evidence>
<protein>
    <recommendedName>
        <fullName evidence="5">Ubiquitinyl hydrolase 1</fullName>
    </recommendedName>
</protein>
<evidence type="ECO:0000313" key="3">
    <source>
        <dbReference type="EMBL" id="KXS95300.1"/>
    </source>
</evidence>
<keyword evidence="4" id="KW-1185">Reference proteome</keyword>
<sequence length="84" mass="9152">MCRYSAQITLMCALHSLNCLLAALRSHAPLEDTQLEAALARDQREWAARQAFEALTISPEKQHSNAGIEAGPDTSTAREAQSDV</sequence>
<feature type="chain" id="PRO_5007806262" description="Ubiquitinyl hydrolase 1" evidence="2">
    <location>
        <begin position="23"/>
        <end position="84"/>
    </location>
</feature>
<evidence type="ECO:0008006" key="5">
    <source>
        <dbReference type="Google" id="ProtNLM"/>
    </source>
</evidence>
<evidence type="ECO:0000313" key="4">
    <source>
        <dbReference type="Proteomes" id="UP000070133"/>
    </source>
</evidence>
<feature type="compositionally biased region" description="Polar residues" evidence="1">
    <location>
        <begin position="73"/>
        <end position="84"/>
    </location>
</feature>
<feature type="region of interest" description="Disordered" evidence="1">
    <location>
        <begin position="58"/>
        <end position="84"/>
    </location>
</feature>
<keyword evidence="2" id="KW-0732">Signal</keyword>
<proteinExistence type="predicted"/>
<reference evidence="3 4" key="1">
    <citation type="submission" date="2015-07" db="EMBL/GenBank/DDBJ databases">
        <title>Comparative genomics of the Sigatoka disease complex on banana suggests a link between parallel evolutionary changes in Pseudocercospora fijiensis and Pseudocercospora eumusae and increased virulence on the banana host.</title>
        <authorList>
            <person name="Chang T.-C."/>
            <person name="Salvucci A."/>
            <person name="Crous P.W."/>
            <person name="Stergiopoulos I."/>
        </authorList>
    </citation>
    <scope>NUCLEOTIDE SEQUENCE [LARGE SCALE GENOMIC DNA]</scope>
    <source>
        <strain evidence="3 4">CBS 114824</strain>
    </source>
</reference>
<evidence type="ECO:0000256" key="1">
    <source>
        <dbReference type="SAM" id="MobiDB-lite"/>
    </source>
</evidence>
<dbReference type="Proteomes" id="UP000070133">
    <property type="component" value="Unassembled WGS sequence"/>
</dbReference>
<accession>A0A139GYN3</accession>
<comment type="caution">
    <text evidence="3">The sequence shown here is derived from an EMBL/GenBank/DDBJ whole genome shotgun (WGS) entry which is preliminary data.</text>
</comment>
<feature type="signal peptide" evidence="2">
    <location>
        <begin position="1"/>
        <end position="22"/>
    </location>
</feature>